<accession>A0A7M2Y430</accession>
<protein>
    <submittedName>
        <fullName evidence="6">AhpC/TSA family protein</fullName>
    </submittedName>
</protein>
<proteinExistence type="predicted"/>
<name>A0A7M2Y430_9FLAO</name>
<evidence type="ECO:0000256" key="2">
    <source>
        <dbReference type="ARBA" id="ARBA00022748"/>
    </source>
</evidence>
<dbReference type="AlphaFoldDB" id="A0A7M2Y430"/>
<dbReference type="PROSITE" id="PS00194">
    <property type="entry name" value="THIOREDOXIN_1"/>
    <property type="match status" value="1"/>
</dbReference>
<dbReference type="CDD" id="cd02966">
    <property type="entry name" value="TlpA_like_family"/>
    <property type="match status" value="1"/>
</dbReference>
<sequence length="389" mass="44051">MKNYRMKKFTRSFILPGVIALFAISCNKGKSEYHLTATLPANIKADSLYLLDYKGDKIGGVAADKEGKFVFVGKTTEAAPAGISNEKLHLYIPFILENADISIDVKDTDMNTDIKGGEIQSIVYGYEKDPNYEKLNLERRKVSKEQFTNLDMTDEPKVEEARKIVNKVGDQVYKIKNDYLKKVVADDNPPMAKAIASTMISDRDYTAEKILARLDKYKKEIGKSDYITYYEKMMNEFKTMEDNAKTVTVGSDFKDVMGKTRNGEEIKLSDLVAKNKYTILEFWASWCGPCRGEIPNLKKAYAKYHGKGLEILSVSLDSKNAAWIKALDDEKTVWPNINIEGEFQNPQVVNYGITGIPASYLIDQNGKIVASNYDLREFDLDRTLSKFIK</sequence>
<dbReference type="InterPro" id="IPR050553">
    <property type="entry name" value="Thioredoxin_ResA/DsbE_sf"/>
</dbReference>
<organism evidence="6 7">
    <name type="scientific">Kaistella flava</name>
    <name type="common">ex Peng et al. 2021</name>
    <dbReference type="NCBI Taxonomy" id="2038776"/>
    <lineage>
        <taxon>Bacteria</taxon>
        <taxon>Pseudomonadati</taxon>
        <taxon>Bacteroidota</taxon>
        <taxon>Flavobacteriia</taxon>
        <taxon>Flavobacteriales</taxon>
        <taxon>Weeksellaceae</taxon>
        <taxon>Chryseobacterium group</taxon>
        <taxon>Kaistella</taxon>
    </lineage>
</organism>
<evidence type="ECO:0000256" key="1">
    <source>
        <dbReference type="ARBA" id="ARBA00004196"/>
    </source>
</evidence>
<dbReference type="GO" id="GO:0017004">
    <property type="term" value="P:cytochrome complex assembly"/>
    <property type="evidence" value="ECO:0007669"/>
    <property type="project" value="UniProtKB-KW"/>
</dbReference>
<dbReference type="GO" id="GO:0016209">
    <property type="term" value="F:antioxidant activity"/>
    <property type="evidence" value="ECO:0007669"/>
    <property type="project" value="InterPro"/>
</dbReference>
<evidence type="ECO:0000256" key="3">
    <source>
        <dbReference type="ARBA" id="ARBA00023157"/>
    </source>
</evidence>
<evidence type="ECO:0000313" key="7">
    <source>
        <dbReference type="Proteomes" id="UP000594195"/>
    </source>
</evidence>
<dbReference type="SUPFAM" id="SSF52833">
    <property type="entry name" value="Thioredoxin-like"/>
    <property type="match status" value="1"/>
</dbReference>
<dbReference type="KEGG" id="kfa:Q73A0000_00120"/>
<dbReference type="Gene3D" id="3.40.30.10">
    <property type="entry name" value="Glutaredoxin"/>
    <property type="match status" value="1"/>
</dbReference>
<dbReference type="GO" id="GO:0016491">
    <property type="term" value="F:oxidoreductase activity"/>
    <property type="evidence" value="ECO:0007669"/>
    <property type="project" value="InterPro"/>
</dbReference>
<dbReference type="Proteomes" id="UP000594195">
    <property type="component" value="Chromosome"/>
</dbReference>
<dbReference type="PANTHER" id="PTHR42852">
    <property type="entry name" value="THIOL:DISULFIDE INTERCHANGE PROTEIN DSBE"/>
    <property type="match status" value="1"/>
</dbReference>
<dbReference type="EMBL" id="CP040442">
    <property type="protein sequence ID" value="QOW08860.1"/>
    <property type="molecule type" value="Genomic_DNA"/>
</dbReference>
<dbReference type="InterPro" id="IPR036249">
    <property type="entry name" value="Thioredoxin-like_sf"/>
</dbReference>
<dbReference type="InterPro" id="IPR013766">
    <property type="entry name" value="Thioredoxin_domain"/>
</dbReference>
<dbReference type="PROSITE" id="PS51257">
    <property type="entry name" value="PROKAR_LIPOPROTEIN"/>
    <property type="match status" value="1"/>
</dbReference>
<dbReference type="InterPro" id="IPR017937">
    <property type="entry name" value="Thioredoxin_CS"/>
</dbReference>
<gene>
    <name evidence="6" type="ORF">Q73A0000_00120</name>
</gene>
<keyword evidence="7" id="KW-1185">Reference proteome</keyword>
<keyword evidence="3" id="KW-1015">Disulfide bond</keyword>
<dbReference type="InterPro" id="IPR025380">
    <property type="entry name" value="DUF4369"/>
</dbReference>
<dbReference type="Pfam" id="PF00578">
    <property type="entry name" value="AhpC-TSA"/>
    <property type="match status" value="1"/>
</dbReference>
<dbReference type="PANTHER" id="PTHR42852:SF6">
    <property type="entry name" value="THIOL:DISULFIDE INTERCHANGE PROTEIN DSBE"/>
    <property type="match status" value="1"/>
</dbReference>
<feature type="domain" description="Thioredoxin" evidence="5">
    <location>
        <begin position="247"/>
        <end position="389"/>
    </location>
</feature>
<dbReference type="Pfam" id="PF14289">
    <property type="entry name" value="DUF4369"/>
    <property type="match status" value="1"/>
</dbReference>
<keyword evidence="2" id="KW-0201">Cytochrome c-type biogenesis</keyword>
<reference evidence="6 7" key="1">
    <citation type="submission" date="2019-05" db="EMBL/GenBank/DDBJ databases">
        <title>Chryseobacterium sp. isolated from King George Island, maritime Antarctica.</title>
        <authorList>
            <person name="Peng X."/>
        </authorList>
    </citation>
    <scope>NUCLEOTIDE SEQUENCE [LARGE SCALE GENOMIC DNA]</scope>
    <source>
        <strain evidence="6 7">7-3A</strain>
    </source>
</reference>
<evidence type="ECO:0000256" key="4">
    <source>
        <dbReference type="ARBA" id="ARBA00023284"/>
    </source>
</evidence>
<dbReference type="InterPro" id="IPR000866">
    <property type="entry name" value="AhpC/TSA"/>
</dbReference>
<keyword evidence="4" id="KW-0676">Redox-active center</keyword>
<dbReference type="GO" id="GO:0030313">
    <property type="term" value="C:cell envelope"/>
    <property type="evidence" value="ECO:0007669"/>
    <property type="project" value="UniProtKB-SubCell"/>
</dbReference>
<dbReference type="PROSITE" id="PS51352">
    <property type="entry name" value="THIOREDOXIN_2"/>
    <property type="match status" value="1"/>
</dbReference>
<evidence type="ECO:0000259" key="5">
    <source>
        <dbReference type="PROSITE" id="PS51352"/>
    </source>
</evidence>
<evidence type="ECO:0000313" key="6">
    <source>
        <dbReference type="EMBL" id="QOW08860.1"/>
    </source>
</evidence>
<comment type="subcellular location">
    <subcellularLocation>
        <location evidence="1">Cell envelope</location>
    </subcellularLocation>
</comment>